<feature type="compositionally biased region" description="Gly residues" evidence="1">
    <location>
        <begin position="184"/>
        <end position="193"/>
    </location>
</feature>
<organism evidence="2 3">
    <name type="scientific">Kitasatospora indigofera</name>
    <dbReference type="NCBI Taxonomy" id="67307"/>
    <lineage>
        <taxon>Bacteria</taxon>
        <taxon>Bacillati</taxon>
        <taxon>Actinomycetota</taxon>
        <taxon>Actinomycetes</taxon>
        <taxon>Kitasatosporales</taxon>
        <taxon>Streptomycetaceae</taxon>
        <taxon>Kitasatospora</taxon>
    </lineage>
</organism>
<gene>
    <name evidence="2" type="ORF">GCM10018781_21200</name>
</gene>
<sequence>MVSLAADGGGGGTPSADAIGWAVGGVAAAAMGAAQLVASYGAQSVRMELETLVTFKKRAEELLQALSSSPAAASQLSQLQLNQGNLGEGFAESADLMTAYNRTFNGLQELVKGLAVQIEGMTSALAQTAANYGATEEEQANTINTVARQAESYTGVSVPNVSAAAPSRPSAPAAPSTAAPATSAGGGAGAGGY</sequence>
<name>A0A919FJ73_9ACTN</name>
<dbReference type="EMBL" id="BNBO01000008">
    <property type="protein sequence ID" value="GHH66822.1"/>
    <property type="molecule type" value="Genomic_DNA"/>
</dbReference>
<dbReference type="Proteomes" id="UP000617734">
    <property type="component" value="Unassembled WGS sequence"/>
</dbReference>
<proteinExistence type="predicted"/>
<comment type="caution">
    <text evidence="2">The sequence shown here is derived from an EMBL/GenBank/DDBJ whole genome shotgun (WGS) entry which is preliminary data.</text>
</comment>
<evidence type="ECO:0000313" key="2">
    <source>
        <dbReference type="EMBL" id="GHH66822.1"/>
    </source>
</evidence>
<keyword evidence="3" id="KW-1185">Reference proteome</keyword>
<evidence type="ECO:0000313" key="3">
    <source>
        <dbReference type="Proteomes" id="UP000617734"/>
    </source>
</evidence>
<feature type="region of interest" description="Disordered" evidence="1">
    <location>
        <begin position="160"/>
        <end position="193"/>
    </location>
</feature>
<reference evidence="2" key="1">
    <citation type="journal article" date="2014" name="Int. J. Syst. Evol. Microbiol.">
        <title>Complete genome sequence of Corynebacterium casei LMG S-19264T (=DSM 44701T), isolated from a smear-ripened cheese.</title>
        <authorList>
            <consortium name="US DOE Joint Genome Institute (JGI-PGF)"/>
            <person name="Walter F."/>
            <person name="Albersmeier A."/>
            <person name="Kalinowski J."/>
            <person name="Ruckert C."/>
        </authorList>
    </citation>
    <scope>NUCLEOTIDE SEQUENCE</scope>
    <source>
        <strain evidence="2">JCM 4646</strain>
    </source>
</reference>
<feature type="compositionally biased region" description="Low complexity" evidence="1">
    <location>
        <begin position="162"/>
        <end position="183"/>
    </location>
</feature>
<reference evidence="2" key="2">
    <citation type="submission" date="2020-09" db="EMBL/GenBank/DDBJ databases">
        <authorList>
            <person name="Sun Q."/>
            <person name="Ohkuma M."/>
        </authorList>
    </citation>
    <scope>NUCLEOTIDE SEQUENCE</scope>
    <source>
        <strain evidence="2">JCM 4646</strain>
    </source>
</reference>
<protein>
    <submittedName>
        <fullName evidence="2">Uncharacterized protein</fullName>
    </submittedName>
</protein>
<dbReference type="AlphaFoldDB" id="A0A919FJ73"/>
<evidence type="ECO:0000256" key="1">
    <source>
        <dbReference type="SAM" id="MobiDB-lite"/>
    </source>
</evidence>
<accession>A0A919FJ73</accession>